<feature type="compositionally biased region" description="Pro residues" evidence="1">
    <location>
        <begin position="248"/>
        <end position="259"/>
    </location>
</feature>
<feature type="compositionally biased region" description="Low complexity" evidence="1">
    <location>
        <begin position="236"/>
        <end position="247"/>
    </location>
</feature>
<organism evidence="2 3">
    <name type="scientific">Blyttiomyces helicus</name>
    <dbReference type="NCBI Taxonomy" id="388810"/>
    <lineage>
        <taxon>Eukaryota</taxon>
        <taxon>Fungi</taxon>
        <taxon>Fungi incertae sedis</taxon>
        <taxon>Chytridiomycota</taxon>
        <taxon>Chytridiomycota incertae sedis</taxon>
        <taxon>Chytridiomycetes</taxon>
        <taxon>Chytridiomycetes incertae sedis</taxon>
        <taxon>Blyttiomyces</taxon>
    </lineage>
</organism>
<evidence type="ECO:0000256" key="1">
    <source>
        <dbReference type="SAM" id="MobiDB-lite"/>
    </source>
</evidence>
<feature type="compositionally biased region" description="Basic and acidic residues" evidence="1">
    <location>
        <begin position="419"/>
        <end position="431"/>
    </location>
</feature>
<dbReference type="Proteomes" id="UP000269721">
    <property type="component" value="Unassembled WGS sequence"/>
</dbReference>
<dbReference type="EMBL" id="ML001076">
    <property type="protein sequence ID" value="RKO83580.1"/>
    <property type="molecule type" value="Genomic_DNA"/>
</dbReference>
<sequence>MREMQANTLVINKLRVIERLDLLCHPRTTYTFRYAWWVVHYKDIHGAEKMCVGGGITSCLPGCTCPEPSISPSAATSGSPTHANAAGTALRKRANAGTTAELKATSPNRRLSADHESLQGSNLPEFPGEPPRKLSSIVQERVQEFSSVVGDPSPEQRKAGRFSRRASTGATTGPPPRESDITSSADAGEPVPASDAPKPSRPPLLTVKVPQNDQTDIYKRGYQDMEAFLKARGPMSAGPAFSGGPFFSEPPPPLPPKQPVAPAKSTSELGDIAPWFTDEVEACAPNPSESGSDSAFSRMSIPRSGRGDWLDAEVELSPLELTPAVRKRLGLEETLAVPIHLTRASSASSMEAEAGLASSGSASSPKASTRRHWFARASSSGSPETPSPGSPRAPRVETGRKGKGFSGAEERPLSGSRSASRDRAGEGDSRDSPVFPLSIEIEDGHGSLSRSKWRSAPSGIDAKDDEGRYSTPTQHLRPGAYRVRPEPACIV</sequence>
<proteinExistence type="predicted"/>
<accession>A0A4P9VZ12</accession>
<feature type="compositionally biased region" description="Polar residues" evidence="1">
    <location>
        <begin position="287"/>
        <end position="297"/>
    </location>
</feature>
<reference evidence="3" key="1">
    <citation type="journal article" date="2018" name="Nat. Microbiol.">
        <title>Leveraging single-cell genomics to expand the fungal tree of life.</title>
        <authorList>
            <person name="Ahrendt S.R."/>
            <person name="Quandt C.A."/>
            <person name="Ciobanu D."/>
            <person name="Clum A."/>
            <person name="Salamov A."/>
            <person name="Andreopoulos B."/>
            <person name="Cheng J.F."/>
            <person name="Woyke T."/>
            <person name="Pelin A."/>
            <person name="Henrissat B."/>
            <person name="Reynolds N.K."/>
            <person name="Benny G.L."/>
            <person name="Smith M.E."/>
            <person name="James T.Y."/>
            <person name="Grigoriev I.V."/>
        </authorList>
    </citation>
    <scope>NUCLEOTIDE SEQUENCE [LARGE SCALE GENOMIC DNA]</scope>
</reference>
<feature type="region of interest" description="Disordered" evidence="1">
    <location>
        <begin position="282"/>
        <end position="307"/>
    </location>
</feature>
<feature type="region of interest" description="Disordered" evidence="1">
    <location>
        <begin position="235"/>
        <end position="268"/>
    </location>
</feature>
<keyword evidence="3" id="KW-1185">Reference proteome</keyword>
<gene>
    <name evidence="2" type="ORF">BDK51DRAFT_36964</name>
</gene>
<protein>
    <submittedName>
        <fullName evidence="2">Uncharacterized protein</fullName>
    </submittedName>
</protein>
<dbReference type="AlphaFoldDB" id="A0A4P9VZ12"/>
<feature type="compositionally biased region" description="Low complexity" evidence="1">
    <location>
        <begin position="344"/>
        <end position="367"/>
    </location>
</feature>
<feature type="region of interest" description="Disordered" evidence="1">
    <location>
        <begin position="342"/>
        <end position="491"/>
    </location>
</feature>
<evidence type="ECO:0000313" key="2">
    <source>
        <dbReference type="EMBL" id="RKO83580.1"/>
    </source>
</evidence>
<evidence type="ECO:0000313" key="3">
    <source>
        <dbReference type="Proteomes" id="UP000269721"/>
    </source>
</evidence>
<feature type="region of interest" description="Disordered" evidence="1">
    <location>
        <begin position="97"/>
        <end position="216"/>
    </location>
</feature>
<name>A0A4P9VZ12_9FUNG</name>